<proteinExistence type="predicted"/>
<feature type="transmembrane region" description="Helical" evidence="1">
    <location>
        <begin position="101"/>
        <end position="124"/>
    </location>
</feature>
<gene>
    <name evidence="2" type="ORF">NYR02_14355</name>
</gene>
<dbReference type="Proteomes" id="UP001147830">
    <property type="component" value="Unassembled WGS sequence"/>
</dbReference>
<reference evidence="2" key="1">
    <citation type="journal article" date="2022" name="Front. Microbiol.">
        <title>Genome-based taxonomic rearrangement of Oceanobacter-related bacteria including the description of Thalassolituus hydrocarbonoclasticus sp. nov. and Thalassolituus pacificus sp. nov. and emended description of the genus Thalassolituus.</title>
        <authorList>
            <person name="Dong C."/>
            <person name="Wei L."/>
            <person name="Wang J."/>
            <person name="Lai Q."/>
            <person name="Huang Z."/>
            <person name="Shao Z."/>
        </authorList>
    </citation>
    <scope>NUCLEOTIDE SEQUENCE</scope>
    <source>
        <strain evidence="2">59MF3M-4</strain>
    </source>
</reference>
<comment type="caution">
    <text evidence="2">The sequence shown here is derived from an EMBL/GenBank/DDBJ whole genome shotgun (WGS) entry which is preliminary data.</text>
</comment>
<keyword evidence="1" id="KW-0812">Transmembrane</keyword>
<feature type="transmembrane region" description="Helical" evidence="1">
    <location>
        <begin position="62"/>
        <end position="81"/>
    </location>
</feature>
<evidence type="ECO:0000313" key="2">
    <source>
        <dbReference type="EMBL" id="MCT7360200.1"/>
    </source>
</evidence>
<accession>A0A9X3ASA3</accession>
<keyword evidence="1" id="KW-0472">Membrane</keyword>
<evidence type="ECO:0000313" key="3">
    <source>
        <dbReference type="Proteomes" id="UP001147830"/>
    </source>
</evidence>
<dbReference type="RefSeq" id="WP_260977041.1">
    <property type="nucleotide sequence ID" value="NZ_JAOANI010000022.1"/>
</dbReference>
<keyword evidence="3" id="KW-1185">Reference proteome</keyword>
<sequence length="223" mass="24189">MNLKLNTAMLILMPVILTLGKYGLSLTNGTLPHLPMSSLAILIPVLMAGGAAWLISRSPAFAIAWAMATLPLSVAVNSRLIAMKTGPQWMQGLAKAEGMQFFNTFLSNLGWVAIIVTVIVLLVFREDVKATLQNKLILIATIVALALLALEHHWIFVFMMTAPLFTSYRSWGSVLPYLALVALGSSLMFKGNSLFAIGVVLFPASLGIAWLIHWLKKPTEATA</sequence>
<dbReference type="EMBL" id="JAOANI010000022">
    <property type="protein sequence ID" value="MCT7360200.1"/>
    <property type="molecule type" value="Genomic_DNA"/>
</dbReference>
<feature type="transmembrane region" description="Helical" evidence="1">
    <location>
        <begin position="36"/>
        <end position="55"/>
    </location>
</feature>
<evidence type="ECO:0000256" key="1">
    <source>
        <dbReference type="SAM" id="Phobius"/>
    </source>
</evidence>
<keyword evidence="1" id="KW-1133">Transmembrane helix</keyword>
<feature type="transmembrane region" description="Helical" evidence="1">
    <location>
        <begin position="194"/>
        <end position="215"/>
    </location>
</feature>
<feature type="transmembrane region" description="Helical" evidence="1">
    <location>
        <begin position="7"/>
        <end position="24"/>
    </location>
</feature>
<protein>
    <submittedName>
        <fullName evidence="2">Uncharacterized protein</fullName>
    </submittedName>
</protein>
<organism evidence="2 3">
    <name type="scientific">Thalassolituus pacificus</name>
    <dbReference type="NCBI Taxonomy" id="2975440"/>
    <lineage>
        <taxon>Bacteria</taxon>
        <taxon>Pseudomonadati</taxon>
        <taxon>Pseudomonadota</taxon>
        <taxon>Gammaproteobacteria</taxon>
        <taxon>Oceanospirillales</taxon>
        <taxon>Oceanospirillaceae</taxon>
        <taxon>Thalassolituus</taxon>
    </lineage>
</organism>
<dbReference type="AlphaFoldDB" id="A0A9X3ASA3"/>
<feature type="transmembrane region" description="Helical" evidence="1">
    <location>
        <begin position="136"/>
        <end position="156"/>
    </location>
</feature>
<name>A0A9X3ASA3_9GAMM</name>
<reference evidence="2" key="2">
    <citation type="submission" date="2022-08" db="EMBL/GenBank/DDBJ databases">
        <authorList>
            <person name="Dong C."/>
        </authorList>
    </citation>
    <scope>NUCLEOTIDE SEQUENCE</scope>
    <source>
        <strain evidence="2">59MF3M-4</strain>
    </source>
</reference>